<evidence type="ECO:0000313" key="1">
    <source>
        <dbReference type="EMBL" id="RLU26423.1"/>
    </source>
</evidence>
<dbReference type="EMBL" id="QOIP01000001">
    <property type="protein sequence ID" value="RLU26423.1"/>
    <property type="molecule type" value="Genomic_DNA"/>
</dbReference>
<protein>
    <recommendedName>
        <fullName evidence="3">KIF-binding protein</fullName>
    </recommendedName>
</protein>
<dbReference type="OrthoDB" id="7554758at2759"/>
<accession>A0A3L8E1U1</accession>
<organism evidence="1 2">
    <name type="scientific">Ooceraea biroi</name>
    <name type="common">Clonal raider ant</name>
    <name type="synonym">Cerapachys biroi</name>
    <dbReference type="NCBI Taxonomy" id="2015173"/>
    <lineage>
        <taxon>Eukaryota</taxon>
        <taxon>Metazoa</taxon>
        <taxon>Ecdysozoa</taxon>
        <taxon>Arthropoda</taxon>
        <taxon>Hexapoda</taxon>
        <taxon>Insecta</taxon>
        <taxon>Pterygota</taxon>
        <taxon>Neoptera</taxon>
        <taxon>Endopterygota</taxon>
        <taxon>Hymenoptera</taxon>
        <taxon>Apocrita</taxon>
        <taxon>Aculeata</taxon>
        <taxon>Formicoidea</taxon>
        <taxon>Formicidae</taxon>
        <taxon>Dorylinae</taxon>
        <taxon>Ooceraea</taxon>
    </lineage>
</organism>
<dbReference type="AlphaFoldDB" id="A0A3L8E1U1"/>
<reference evidence="1 2" key="1">
    <citation type="journal article" date="2018" name="Genome Res.">
        <title>The genomic architecture and molecular evolution of ant odorant receptors.</title>
        <authorList>
            <person name="McKenzie S.K."/>
            <person name="Kronauer D.J.C."/>
        </authorList>
    </citation>
    <scope>NUCLEOTIDE SEQUENCE [LARGE SCALE GENOMIC DNA]</scope>
    <source>
        <strain evidence="1">Clonal line C1</strain>
    </source>
</reference>
<evidence type="ECO:0000313" key="2">
    <source>
        <dbReference type="Proteomes" id="UP000279307"/>
    </source>
</evidence>
<dbReference type="Pfam" id="PF12309">
    <property type="entry name" value="KBP_C"/>
    <property type="match status" value="1"/>
</dbReference>
<evidence type="ECO:0008006" key="3">
    <source>
        <dbReference type="Google" id="ProtNLM"/>
    </source>
</evidence>
<sequence length="537" mass="62448">MYKYMEACRENLASKLRTSVNPEARPILNVKNMGISNDFLKALELSYNAATLRKRNKQPQETSNAVTIIEEKLSVLFKKVKGKTDSTETSFNDIISLATSYCNMGIAYKDFTSKTKLVVARSHLKKCLELLNGKELDRRAILIIMRASVQLEHVFRQLNEAENCCLFSHKAIGFYLEYTSQGSEFPAPIVSRFSVNLDIEDKVWPNTMLSLVTLYSELLPHIEKCERDKWDPETLVKPIHNFFMNQWSDALASRRKGCAWAFATLDFSNYFTRHFRLLDTLNYLYAIDYILDTYREHVCNISTATVSSIIDFVDLEGRFAIEWGLFCKHCLFVWKSKLFFRNNGKGRRANKSKSKTSIESVFSTTLIYTNVKEHVKNDVSELPVSVQNLTDVLTFYGYCTQYFKKAKQYFAITNDKNQIAVIYSLEIDAAKYIPYFIPDRDKQLQYYKQRIGCFTHMKSSIKSVDLNIYDIIFIKKKFELIRIYGIILDMILEDAEVTEKRFEDIDTEVPNYMKNSVECIKMYVEMLDKLVLLGKKE</sequence>
<proteinExistence type="predicted"/>
<name>A0A3L8E1U1_OOCBI</name>
<dbReference type="InterPro" id="IPR022083">
    <property type="entry name" value="KBP"/>
</dbReference>
<gene>
    <name evidence="1" type="ORF">DMN91_000217</name>
</gene>
<dbReference type="Proteomes" id="UP000279307">
    <property type="component" value="Chromosome 1"/>
</dbReference>
<comment type="caution">
    <text evidence="1">The sequence shown here is derived from an EMBL/GenBank/DDBJ whole genome shotgun (WGS) entry which is preliminary data.</text>
</comment>